<proteinExistence type="predicted"/>
<gene>
    <name evidence="1" type="ORF">BKG73_04275</name>
</gene>
<dbReference type="EMBL" id="MLIH01000002">
    <property type="protein sequence ID" value="OHU13890.1"/>
    <property type="molecule type" value="Genomic_DNA"/>
</dbReference>
<sequence length="138" mass="15161">MGGVYRFDLATADPVMIAEVSEKVQKIIEADGGRGAVLPAPQPGHKMAVTMLNARDVTDELLWGIDLRMSRERSEPGIEDFPPFQEAVTLSGISLTTDVNELRAQIDRLLATDILLTTFQDPDIAQELYPDGTSIVEY</sequence>
<evidence type="ECO:0000313" key="2">
    <source>
        <dbReference type="Proteomes" id="UP000179621"/>
    </source>
</evidence>
<comment type="caution">
    <text evidence="1">The sequence shown here is derived from an EMBL/GenBank/DDBJ whole genome shotgun (WGS) entry which is preliminary data.</text>
</comment>
<keyword evidence="2" id="KW-1185">Reference proteome</keyword>
<reference evidence="1 2" key="1">
    <citation type="submission" date="2016-10" db="EMBL/GenBank/DDBJ databases">
        <title>Evaluation of Human, Animal and Environmental Mycobacterium chelonae Isolates by Core Genome Phylogenomic Analysis, Targeted Gene Comparison, and Anti-microbial Susceptibility Patterns: A Tale of Mistaken Identities.</title>
        <authorList>
            <person name="Fogelson S.B."/>
            <person name="Camus A.C."/>
            <person name="Lorenz W."/>
            <person name="Vasireddy R."/>
            <person name="Vasireddy S."/>
            <person name="Smith T."/>
            <person name="Brown-Elliott B.A."/>
            <person name="Wallace R.J.Jr."/>
            <person name="Hasan N.A."/>
            <person name="Reischl U."/>
            <person name="Sanchez S."/>
        </authorList>
    </citation>
    <scope>NUCLEOTIDE SEQUENCE [LARGE SCALE GENOMIC DNA]</scope>
    <source>
        <strain evidence="1 2">8528</strain>
    </source>
</reference>
<organism evidence="1 2">
    <name type="scientific">Mycobacteroides saopaulense</name>
    <dbReference type="NCBI Taxonomy" id="1578165"/>
    <lineage>
        <taxon>Bacteria</taxon>
        <taxon>Bacillati</taxon>
        <taxon>Actinomycetota</taxon>
        <taxon>Actinomycetes</taxon>
        <taxon>Mycobacteriales</taxon>
        <taxon>Mycobacteriaceae</taxon>
        <taxon>Mycobacteroides</taxon>
    </lineage>
</organism>
<dbReference type="Proteomes" id="UP000179621">
    <property type="component" value="Unassembled WGS sequence"/>
</dbReference>
<evidence type="ECO:0000313" key="1">
    <source>
        <dbReference type="EMBL" id="OHU13890.1"/>
    </source>
</evidence>
<name>A0ABX3C5X3_9MYCO</name>
<protein>
    <submittedName>
        <fullName evidence="1">Uncharacterized protein</fullName>
    </submittedName>
</protein>
<accession>A0ABX3C5X3</accession>